<dbReference type="RefSeq" id="WP_030428601.1">
    <property type="nucleotide sequence ID" value="NZ_JOEF01000004.1"/>
</dbReference>
<evidence type="ECO:0000313" key="2">
    <source>
        <dbReference type="Proteomes" id="UP000183376"/>
    </source>
</evidence>
<sequence length="142" mass="16035">MATKRGGPELFRLVRFWSRRWAAEVAGRTDERVHVQHVQVVEAVSLTGDTAGIAHQLGVDRSVASRMITEAVAAGYAVREASPVDARRVTVRLTDAGMELLDASHRWQQERFDSLVAHWEPGDRKRFADYLRRLAAEVVDER</sequence>
<protein>
    <submittedName>
        <fullName evidence="1">MarR family protein</fullName>
    </submittedName>
</protein>
<dbReference type="EMBL" id="LT629701">
    <property type="protein sequence ID" value="SDN61819.1"/>
    <property type="molecule type" value="Genomic_DNA"/>
</dbReference>
<dbReference type="PANTHER" id="PTHR33164:SF57">
    <property type="entry name" value="MARR-FAMILY TRANSCRIPTIONAL REGULATOR"/>
    <property type="match status" value="1"/>
</dbReference>
<reference evidence="1 2" key="1">
    <citation type="submission" date="2016-10" db="EMBL/GenBank/DDBJ databases">
        <authorList>
            <person name="de Groot N.N."/>
        </authorList>
    </citation>
    <scope>NUCLEOTIDE SEQUENCE [LARGE SCALE GENOMIC DNA]</scope>
    <source>
        <strain evidence="1 2">DSM 44149</strain>
    </source>
</reference>
<gene>
    <name evidence="1" type="ORF">SAMN04489726_7443</name>
</gene>
<proteinExistence type="predicted"/>
<organism evidence="1 2">
    <name type="scientific">Allokutzneria albata</name>
    <name type="common">Kibdelosporangium albatum</name>
    <dbReference type="NCBI Taxonomy" id="211114"/>
    <lineage>
        <taxon>Bacteria</taxon>
        <taxon>Bacillati</taxon>
        <taxon>Actinomycetota</taxon>
        <taxon>Actinomycetes</taxon>
        <taxon>Pseudonocardiales</taxon>
        <taxon>Pseudonocardiaceae</taxon>
        <taxon>Allokutzneria</taxon>
    </lineage>
</organism>
<name>A0A1H0CV90_ALLAB</name>
<accession>A0A1H0CV90</accession>
<dbReference type="AlphaFoldDB" id="A0A1H0CV90"/>
<dbReference type="InterPro" id="IPR036388">
    <property type="entry name" value="WH-like_DNA-bd_sf"/>
</dbReference>
<keyword evidence="2" id="KW-1185">Reference proteome</keyword>
<dbReference type="STRING" id="211114.SAMN04489726_7443"/>
<dbReference type="GO" id="GO:0003700">
    <property type="term" value="F:DNA-binding transcription factor activity"/>
    <property type="evidence" value="ECO:0007669"/>
    <property type="project" value="InterPro"/>
</dbReference>
<dbReference type="Proteomes" id="UP000183376">
    <property type="component" value="Chromosome I"/>
</dbReference>
<evidence type="ECO:0000313" key="1">
    <source>
        <dbReference type="EMBL" id="SDN61819.1"/>
    </source>
</evidence>
<dbReference type="InterPro" id="IPR039422">
    <property type="entry name" value="MarR/SlyA-like"/>
</dbReference>
<dbReference type="eggNOG" id="COG1846">
    <property type="taxonomic scope" value="Bacteria"/>
</dbReference>
<dbReference type="SUPFAM" id="SSF46785">
    <property type="entry name" value="Winged helix' DNA-binding domain"/>
    <property type="match status" value="1"/>
</dbReference>
<dbReference type="GO" id="GO:0006950">
    <property type="term" value="P:response to stress"/>
    <property type="evidence" value="ECO:0007669"/>
    <property type="project" value="TreeGrafter"/>
</dbReference>
<dbReference type="PANTHER" id="PTHR33164">
    <property type="entry name" value="TRANSCRIPTIONAL REGULATOR, MARR FAMILY"/>
    <property type="match status" value="1"/>
</dbReference>
<dbReference type="OrthoDB" id="7774677at2"/>
<dbReference type="InterPro" id="IPR036390">
    <property type="entry name" value="WH_DNA-bd_sf"/>
</dbReference>
<dbReference type="Gene3D" id="1.10.10.10">
    <property type="entry name" value="Winged helix-like DNA-binding domain superfamily/Winged helix DNA-binding domain"/>
    <property type="match status" value="1"/>
</dbReference>